<feature type="domain" description="LysM" evidence="2">
    <location>
        <begin position="80"/>
        <end position="124"/>
    </location>
</feature>
<sequence>MQMERERHNVNGIRSYSEFCCDYGGYGVDQERDNGRNIYPSNSMSSPSSSSSSSSATLLPVSLPPLPPASPPLPPGVGYIQHPVSKLDTLAGVAIKYGVEVADIKKLNGLVTDLQMFALKSLQIPLPGRHPPSPCLSNGSSTPGQSSSDRISTQSMHRDLFESFQSLRVGSSPRHVSSAMCSLQGYYGLKPAEQSCKSKEFDMGTYRKGTASYLEDKLLPRTTNPPLQRHRKSKSMVNGFFDENGMADVTHVTEVREGDSDRWSEKLVRRRQKSEADFSRTPELLLEDNSCNSGFSPITGKRLAPRPKAASRTTLATDVETTGLNPLPVSFGDSFLPDGFFGVRKSSSTSNLQDQESNSSASIWSTSKWNLKPDLQAFSTVGIGRPIFDGLPKPITGRRSKAALD</sequence>
<dbReference type="InterPro" id="IPR018392">
    <property type="entry name" value="LysM"/>
</dbReference>
<proteinExistence type="predicted"/>
<evidence type="ECO:0000313" key="4">
    <source>
        <dbReference type="RefSeq" id="XP_060670713.1"/>
    </source>
</evidence>
<reference evidence="3" key="1">
    <citation type="submission" date="2025-05" db="UniProtKB">
        <authorList>
            <consortium name="RefSeq"/>
        </authorList>
    </citation>
    <scope>NUCLEOTIDE SEQUENCE [LARGE SCALE GENOMIC DNA]</scope>
</reference>
<dbReference type="InterPro" id="IPR036779">
    <property type="entry name" value="LysM_dom_sf"/>
</dbReference>
<protein>
    <submittedName>
        <fullName evidence="4">Uncharacterized protein LOC107435093</fullName>
    </submittedName>
</protein>
<feature type="region of interest" description="Disordered" evidence="1">
    <location>
        <begin position="128"/>
        <end position="155"/>
    </location>
</feature>
<gene>
    <name evidence="4" type="primary">LOC107435093</name>
</gene>
<dbReference type="Gene3D" id="3.10.350.10">
    <property type="entry name" value="LysM domain"/>
    <property type="match status" value="1"/>
</dbReference>
<feature type="region of interest" description="Disordered" evidence="1">
    <location>
        <begin position="31"/>
        <end position="67"/>
    </location>
</feature>
<feature type="compositionally biased region" description="Low complexity" evidence="1">
    <location>
        <begin position="40"/>
        <end position="61"/>
    </location>
</feature>
<reference evidence="4" key="2">
    <citation type="submission" date="2025-08" db="UniProtKB">
        <authorList>
            <consortium name="RefSeq"/>
        </authorList>
    </citation>
    <scope>IDENTIFICATION</scope>
    <source>
        <tissue evidence="4">Seedling</tissue>
    </source>
</reference>
<dbReference type="PANTHER" id="PTHR20932:SF55">
    <property type="entry name" value="LYSM DOMAIN-CONTAINING PROTEIN"/>
    <property type="match status" value="1"/>
</dbReference>
<dbReference type="Proteomes" id="UP001652623">
    <property type="component" value="Chromosome 1"/>
</dbReference>
<evidence type="ECO:0000259" key="2">
    <source>
        <dbReference type="PROSITE" id="PS51782"/>
    </source>
</evidence>
<dbReference type="PROSITE" id="PS51782">
    <property type="entry name" value="LYSM"/>
    <property type="match status" value="1"/>
</dbReference>
<keyword evidence="3" id="KW-1185">Reference proteome</keyword>
<dbReference type="GeneID" id="107435093"/>
<name>A0A6P4BGJ3_ZIZJJ</name>
<dbReference type="InterPro" id="IPR045030">
    <property type="entry name" value="LYSM1-4"/>
</dbReference>
<evidence type="ECO:0000256" key="1">
    <source>
        <dbReference type="SAM" id="MobiDB-lite"/>
    </source>
</evidence>
<dbReference type="PANTHER" id="PTHR20932">
    <property type="entry name" value="LYSM AND PUTATIVE PEPTIDOGLYCAN-BINDING DOMAIN-CONTAINING PROTEIN"/>
    <property type="match status" value="1"/>
</dbReference>
<evidence type="ECO:0000313" key="3">
    <source>
        <dbReference type="Proteomes" id="UP001652623"/>
    </source>
</evidence>
<accession>A0A6P4BGJ3</accession>
<dbReference type="AlphaFoldDB" id="A0A6P4BGJ3"/>
<dbReference type="RefSeq" id="XP_060670713.1">
    <property type="nucleotide sequence ID" value="XM_060814730.1"/>
</dbReference>
<dbReference type="KEGG" id="zju:107435093"/>
<dbReference type="CDD" id="cd00118">
    <property type="entry name" value="LysM"/>
    <property type="match status" value="1"/>
</dbReference>
<organism evidence="3 4">
    <name type="scientific">Ziziphus jujuba</name>
    <name type="common">Chinese jujube</name>
    <name type="synonym">Ziziphus sativa</name>
    <dbReference type="NCBI Taxonomy" id="326968"/>
    <lineage>
        <taxon>Eukaryota</taxon>
        <taxon>Viridiplantae</taxon>
        <taxon>Streptophyta</taxon>
        <taxon>Embryophyta</taxon>
        <taxon>Tracheophyta</taxon>
        <taxon>Spermatophyta</taxon>
        <taxon>Magnoliopsida</taxon>
        <taxon>eudicotyledons</taxon>
        <taxon>Gunneridae</taxon>
        <taxon>Pentapetalae</taxon>
        <taxon>rosids</taxon>
        <taxon>fabids</taxon>
        <taxon>Rosales</taxon>
        <taxon>Rhamnaceae</taxon>
        <taxon>Paliureae</taxon>
        <taxon>Ziziphus</taxon>
    </lineage>
</organism>
<feature type="compositionally biased region" description="Low complexity" evidence="1">
    <location>
        <begin position="137"/>
        <end position="148"/>
    </location>
</feature>